<evidence type="ECO:0000313" key="2">
    <source>
        <dbReference type="EMBL" id="EJK69018.1"/>
    </source>
</evidence>
<accession>K0SRR8</accession>
<feature type="compositionally biased region" description="Basic residues" evidence="1">
    <location>
        <begin position="294"/>
        <end position="308"/>
    </location>
</feature>
<organism evidence="2 3">
    <name type="scientific">Thalassiosira oceanica</name>
    <name type="common">Marine diatom</name>
    <dbReference type="NCBI Taxonomy" id="159749"/>
    <lineage>
        <taxon>Eukaryota</taxon>
        <taxon>Sar</taxon>
        <taxon>Stramenopiles</taxon>
        <taxon>Ochrophyta</taxon>
        <taxon>Bacillariophyta</taxon>
        <taxon>Coscinodiscophyceae</taxon>
        <taxon>Thalassiosirophycidae</taxon>
        <taxon>Thalassiosirales</taxon>
        <taxon>Thalassiosiraceae</taxon>
        <taxon>Thalassiosira</taxon>
    </lineage>
</organism>
<evidence type="ECO:0000313" key="3">
    <source>
        <dbReference type="Proteomes" id="UP000266841"/>
    </source>
</evidence>
<name>K0SRR8_THAOC</name>
<feature type="compositionally biased region" description="Basic and acidic residues" evidence="1">
    <location>
        <begin position="160"/>
        <end position="174"/>
    </location>
</feature>
<protein>
    <submittedName>
        <fullName evidence="2">Uncharacterized protein</fullName>
    </submittedName>
</protein>
<feature type="compositionally biased region" description="Basic residues" evidence="1">
    <location>
        <begin position="197"/>
        <end position="208"/>
    </location>
</feature>
<proteinExistence type="predicted"/>
<dbReference type="EMBL" id="AGNL01010588">
    <property type="protein sequence ID" value="EJK69018.1"/>
    <property type="molecule type" value="Genomic_DNA"/>
</dbReference>
<feature type="region of interest" description="Disordered" evidence="1">
    <location>
        <begin position="116"/>
        <end position="356"/>
    </location>
</feature>
<feature type="compositionally biased region" description="Basic and acidic residues" evidence="1">
    <location>
        <begin position="321"/>
        <end position="336"/>
    </location>
</feature>
<gene>
    <name evidence="2" type="ORF">THAOC_09768</name>
</gene>
<dbReference type="Proteomes" id="UP000266841">
    <property type="component" value="Unassembled WGS sequence"/>
</dbReference>
<reference evidence="2 3" key="1">
    <citation type="journal article" date="2012" name="Genome Biol.">
        <title>Genome and low-iron response of an oceanic diatom adapted to chronic iron limitation.</title>
        <authorList>
            <person name="Lommer M."/>
            <person name="Specht M."/>
            <person name="Roy A.S."/>
            <person name="Kraemer L."/>
            <person name="Andreson R."/>
            <person name="Gutowska M.A."/>
            <person name="Wolf J."/>
            <person name="Bergner S.V."/>
            <person name="Schilhabel M.B."/>
            <person name="Klostermeier U.C."/>
            <person name="Beiko R.G."/>
            <person name="Rosenstiel P."/>
            <person name="Hippler M."/>
            <person name="Laroche J."/>
        </authorList>
    </citation>
    <scope>NUCLEOTIDE SEQUENCE [LARGE SCALE GENOMIC DNA]</scope>
    <source>
        <strain evidence="2 3">CCMP1005</strain>
    </source>
</reference>
<feature type="compositionally biased region" description="Basic and acidic residues" evidence="1">
    <location>
        <begin position="231"/>
        <end position="248"/>
    </location>
</feature>
<sequence length="381" mass="42402">MSKSTKGAAAAVPSTITVPKSSGHAFPIDIHDARDAYPRLYREFALMAEREREGLASIMGGENAGKTPADGRVTEISGVDFAETLEPLEGDGDGRAELPFQNDHVINLFSVFAPQDAARDGQRHRRRERLQAEPRHGRGAGGHTRPEGQDGADPPAVRPGDGHEGPRPARDAELWRPAPAEVDFRRDGQGIQAVQRGKVRRRVRRGRRSSKDDQRALQGVPDHAQVDEEDDRRARRDIHVQLHSDPEGRQVQGELGERREAQVRRRRRPGRSQVGEKAEAPDRGGAADGQGERRRGRSRRPGRVRLLRRAPGEDPGLPRPGRRDEEEPLRRAREHQQQQPRPPPEGSGAGPEGELRLRELLRLLREDAPHGRSAQECRQAP</sequence>
<keyword evidence="3" id="KW-1185">Reference proteome</keyword>
<comment type="caution">
    <text evidence="2">The sequence shown here is derived from an EMBL/GenBank/DDBJ whole genome shotgun (WGS) entry which is preliminary data.</text>
</comment>
<dbReference type="AlphaFoldDB" id="K0SRR8"/>
<evidence type="ECO:0000256" key="1">
    <source>
        <dbReference type="SAM" id="MobiDB-lite"/>
    </source>
</evidence>